<dbReference type="InterPro" id="IPR047259">
    <property type="entry name" value="QUIRKY-like"/>
</dbReference>
<feature type="transmembrane region" description="Helical" evidence="2">
    <location>
        <begin position="89"/>
        <end position="119"/>
    </location>
</feature>
<protein>
    <recommendedName>
        <fullName evidence="3">Multiple C2 domain-containing protein</fullName>
    </recommendedName>
</protein>
<feature type="domain" description="Multiple C2" evidence="3">
    <location>
        <begin position="1"/>
        <end position="147"/>
    </location>
</feature>
<evidence type="ECO:0000313" key="4">
    <source>
        <dbReference type="EMBL" id="JAD83199.1"/>
    </source>
</evidence>
<name>A0A0A9D3P7_ARUDO</name>
<keyword evidence="1" id="KW-0677">Repeat</keyword>
<dbReference type="PANTHER" id="PTHR31425:SF27">
    <property type="entry name" value="OS04G0691800 PROTEIN"/>
    <property type="match status" value="1"/>
</dbReference>
<dbReference type="PANTHER" id="PTHR31425">
    <property type="entry name" value="PHOSPHORIBOSYLANTHRANILATE TRANSFERASE ISOFORM 1"/>
    <property type="match status" value="1"/>
</dbReference>
<evidence type="ECO:0000256" key="1">
    <source>
        <dbReference type="ARBA" id="ARBA00022737"/>
    </source>
</evidence>
<keyword evidence="2" id="KW-0812">Transmembrane</keyword>
<reference evidence="4" key="2">
    <citation type="journal article" date="2015" name="Data Brief">
        <title>Shoot transcriptome of the giant reed, Arundo donax.</title>
        <authorList>
            <person name="Barrero R.A."/>
            <person name="Guerrero F.D."/>
            <person name="Moolhuijzen P."/>
            <person name="Goolsby J.A."/>
            <person name="Tidwell J."/>
            <person name="Bellgard S.E."/>
            <person name="Bellgard M.I."/>
        </authorList>
    </citation>
    <scope>NUCLEOTIDE SEQUENCE</scope>
    <source>
        <tissue evidence="4">Shoot tissue taken approximately 20 cm above the soil surface</tissue>
    </source>
</reference>
<dbReference type="Pfam" id="PF08372">
    <property type="entry name" value="PRT_C"/>
    <property type="match status" value="1"/>
</dbReference>
<evidence type="ECO:0000259" key="3">
    <source>
        <dbReference type="Pfam" id="PF08372"/>
    </source>
</evidence>
<proteinExistence type="predicted"/>
<accession>A0A0A9D3P7</accession>
<keyword evidence="2" id="KW-1133">Transmembrane helix</keyword>
<evidence type="ECO:0000256" key="2">
    <source>
        <dbReference type="SAM" id="Phobius"/>
    </source>
</evidence>
<dbReference type="EMBL" id="GBRH01214696">
    <property type="protein sequence ID" value="JAD83199.1"/>
    <property type="molecule type" value="Transcribed_RNA"/>
</dbReference>
<organism evidence="4">
    <name type="scientific">Arundo donax</name>
    <name type="common">Giant reed</name>
    <name type="synonym">Donax arundinaceus</name>
    <dbReference type="NCBI Taxonomy" id="35708"/>
    <lineage>
        <taxon>Eukaryota</taxon>
        <taxon>Viridiplantae</taxon>
        <taxon>Streptophyta</taxon>
        <taxon>Embryophyta</taxon>
        <taxon>Tracheophyta</taxon>
        <taxon>Spermatophyta</taxon>
        <taxon>Magnoliopsida</taxon>
        <taxon>Liliopsida</taxon>
        <taxon>Poales</taxon>
        <taxon>Poaceae</taxon>
        <taxon>PACMAD clade</taxon>
        <taxon>Arundinoideae</taxon>
        <taxon>Arundineae</taxon>
        <taxon>Arundo</taxon>
    </lineage>
</organism>
<dbReference type="InterPro" id="IPR013583">
    <property type="entry name" value="MCTP_C"/>
</dbReference>
<dbReference type="AlphaFoldDB" id="A0A0A9D3P7"/>
<keyword evidence="2" id="KW-0472">Membrane</keyword>
<sequence length="147" mass="16956">MIGVWNYRRRPRKPPHMDTVLSYAEQAHPDELDEEFDTFPTSKPGDIVRMRYDRLRSVAGRVQTVVGDLATQGERAQALLSWRDPRATAIFILLSLIVAVVLYVTPFQMVAVVLGLYLLRHPRFRSKQPSVPFNFYKRLPAKSDMLL</sequence>
<reference evidence="4" key="1">
    <citation type="submission" date="2014-09" db="EMBL/GenBank/DDBJ databases">
        <authorList>
            <person name="Magalhaes I.L.F."/>
            <person name="Oliveira U."/>
            <person name="Santos F.R."/>
            <person name="Vidigal T.H.D.A."/>
            <person name="Brescovit A.D."/>
            <person name="Santos A.J."/>
        </authorList>
    </citation>
    <scope>NUCLEOTIDE SEQUENCE</scope>
    <source>
        <tissue evidence="4">Shoot tissue taken approximately 20 cm above the soil surface</tissue>
    </source>
</reference>